<dbReference type="EMBL" id="BMAO01034997">
    <property type="protein sequence ID" value="GFR00408.1"/>
    <property type="molecule type" value="Genomic_DNA"/>
</dbReference>
<sequence length="79" mass="8949">MTKGEVADENQVSRRSSPCPSRGVADKSRQVRMIFSNCCLSRNLPVDQLERMNWRCSLQHPRVASERGVDKATKAENET</sequence>
<gene>
    <name evidence="2" type="ORF">TNCT_595321</name>
</gene>
<name>A0A8X6GBK7_TRICU</name>
<feature type="region of interest" description="Disordered" evidence="1">
    <location>
        <begin position="1"/>
        <end position="26"/>
    </location>
</feature>
<evidence type="ECO:0000256" key="1">
    <source>
        <dbReference type="SAM" id="MobiDB-lite"/>
    </source>
</evidence>
<dbReference type="AlphaFoldDB" id="A0A8X6GBK7"/>
<protein>
    <submittedName>
        <fullName evidence="2">Uncharacterized protein</fullName>
    </submittedName>
</protein>
<accession>A0A8X6GBK7</accession>
<organism evidence="2 3">
    <name type="scientific">Trichonephila clavata</name>
    <name type="common">Joro spider</name>
    <name type="synonym">Nephila clavata</name>
    <dbReference type="NCBI Taxonomy" id="2740835"/>
    <lineage>
        <taxon>Eukaryota</taxon>
        <taxon>Metazoa</taxon>
        <taxon>Ecdysozoa</taxon>
        <taxon>Arthropoda</taxon>
        <taxon>Chelicerata</taxon>
        <taxon>Arachnida</taxon>
        <taxon>Araneae</taxon>
        <taxon>Araneomorphae</taxon>
        <taxon>Entelegynae</taxon>
        <taxon>Araneoidea</taxon>
        <taxon>Nephilidae</taxon>
        <taxon>Trichonephila</taxon>
    </lineage>
</organism>
<reference evidence="2" key="1">
    <citation type="submission" date="2020-07" db="EMBL/GenBank/DDBJ databases">
        <title>Multicomponent nature underlies the extraordinary mechanical properties of spider dragline silk.</title>
        <authorList>
            <person name="Kono N."/>
            <person name="Nakamura H."/>
            <person name="Mori M."/>
            <person name="Yoshida Y."/>
            <person name="Ohtoshi R."/>
            <person name="Malay A.D."/>
            <person name="Moran D.A.P."/>
            <person name="Tomita M."/>
            <person name="Numata K."/>
            <person name="Arakawa K."/>
        </authorList>
    </citation>
    <scope>NUCLEOTIDE SEQUENCE</scope>
</reference>
<evidence type="ECO:0000313" key="2">
    <source>
        <dbReference type="EMBL" id="GFR00408.1"/>
    </source>
</evidence>
<dbReference type="Proteomes" id="UP000887116">
    <property type="component" value="Unassembled WGS sequence"/>
</dbReference>
<comment type="caution">
    <text evidence="2">The sequence shown here is derived from an EMBL/GenBank/DDBJ whole genome shotgun (WGS) entry which is preliminary data.</text>
</comment>
<keyword evidence="3" id="KW-1185">Reference proteome</keyword>
<evidence type="ECO:0000313" key="3">
    <source>
        <dbReference type="Proteomes" id="UP000887116"/>
    </source>
</evidence>
<proteinExistence type="predicted"/>